<name>A0ABD3QQ97_9STRA</name>
<accession>A0ABD3QQ97</accession>
<evidence type="ECO:0000313" key="3">
    <source>
        <dbReference type="Proteomes" id="UP001516023"/>
    </source>
</evidence>
<dbReference type="EMBL" id="JABMIG020000019">
    <property type="protein sequence ID" value="KAL3802508.1"/>
    <property type="molecule type" value="Genomic_DNA"/>
</dbReference>
<feature type="region of interest" description="Disordered" evidence="1">
    <location>
        <begin position="1"/>
        <end position="93"/>
    </location>
</feature>
<gene>
    <name evidence="2" type="ORF">HJC23_012527</name>
</gene>
<feature type="compositionally biased region" description="Low complexity" evidence="1">
    <location>
        <begin position="21"/>
        <end position="34"/>
    </location>
</feature>
<evidence type="ECO:0000313" key="2">
    <source>
        <dbReference type="EMBL" id="KAL3802508.1"/>
    </source>
</evidence>
<evidence type="ECO:0000256" key="1">
    <source>
        <dbReference type="SAM" id="MobiDB-lite"/>
    </source>
</evidence>
<comment type="caution">
    <text evidence="2">The sequence shown here is derived from an EMBL/GenBank/DDBJ whole genome shotgun (WGS) entry which is preliminary data.</text>
</comment>
<sequence>MAKTGKRKKPSRKPSRDDSDNSSYSLSQSPAPSAEEQEETLQDVQDEAIQFDSQDDVFEEFSPELDLDDLDETFPHEENSTMTEGEEDTGNEDTASLSARKAEFYKAVDAKIYAMSKNNNHAHIICDAVFDQIYSLMLSIQDCNEEERLKLLRQIPNKVGYKWVKKFSILTIDTSNILIFKQDETEALDSCKKVVSYSKIFDVLRQIHELDAGNDHPKAKTLFKRDCNIRSCFAVMDKESKMTDPWRRVILRRGVIEKWGKWFRAPTVTDFNAALLADKKRKEESLVRENDLMESPRRKSLRNAAFQSLSLQGRQMKRKALSDQQLSFAVGSIVQVPLHDVDTTKADGKNLTLVVVEVVQPKDKSCAKYRLACKAGVLDTLYHPSYMTSVASNTKLLGLESVLDEWTGLPRIKERRAAASVSMAAVNVFRHPGVGKALKFAEQQDLKIIFFSTTMGLAFSSPKTNITSSGTTCHASQTPRKNTPSSQSVKILDPPNTVLRRSRRLTKNNPPKVLFPTYPEAKSPAHRSYPLTPRTRAKVVVRLKPILRRSPRFSKHKFCKTLIIKHGDKSVVTMVSPPSPDGSVVTAATENST</sequence>
<feature type="compositionally biased region" description="Acidic residues" evidence="1">
    <location>
        <begin position="53"/>
        <end position="72"/>
    </location>
</feature>
<proteinExistence type="predicted"/>
<organism evidence="2 3">
    <name type="scientific">Cyclotella cryptica</name>
    <dbReference type="NCBI Taxonomy" id="29204"/>
    <lineage>
        <taxon>Eukaryota</taxon>
        <taxon>Sar</taxon>
        <taxon>Stramenopiles</taxon>
        <taxon>Ochrophyta</taxon>
        <taxon>Bacillariophyta</taxon>
        <taxon>Coscinodiscophyceae</taxon>
        <taxon>Thalassiosirophycidae</taxon>
        <taxon>Stephanodiscales</taxon>
        <taxon>Stephanodiscaceae</taxon>
        <taxon>Cyclotella</taxon>
    </lineage>
</organism>
<dbReference type="Proteomes" id="UP001516023">
    <property type="component" value="Unassembled WGS sequence"/>
</dbReference>
<feature type="region of interest" description="Disordered" evidence="1">
    <location>
        <begin position="574"/>
        <end position="593"/>
    </location>
</feature>
<feature type="compositionally biased region" description="Polar residues" evidence="1">
    <location>
        <begin position="467"/>
        <end position="489"/>
    </location>
</feature>
<feature type="region of interest" description="Disordered" evidence="1">
    <location>
        <begin position="508"/>
        <end position="529"/>
    </location>
</feature>
<evidence type="ECO:0008006" key="4">
    <source>
        <dbReference type="Google" id="ProtNLM"/>
    </source>
</evidence>
<dbReference type="AlphaFoldDB" id="A0ABD3QQ97"/>
<feature type="region of interest" description="Disordered" evidence="1">
    <location>
        <begin position="467"/>
        <end position="492"/>
    </location>
</feature>
<feature type="compositionally biased region" description="Acidic residues" evidence="1">
    <location>
        <begin position="35"/>
        <end position="46"/>
    </location>
</feature>
<protein>
    <recommendedName>
        <fullName evidence="4">TFIIS central domain-containing protein</fullName>
    </recommendedName>
</protein>
<keyword evidence="3" id="KW-1185">Reference proteome</keyword>
<feature type="compositionally biased region" description="Basic residues" evidence="1">
    <location>
        <begin position="1"/>
        <end position="13"/>
    </location>
</feature>
<reference evidence="2 3" key="1">
    <citation type="journal article" date="2020" name="G3 (Bethesda)">
        <title>Improved Reference Genome for Cyclotella cryptica CCMP332, a Model for Cell Wall Morphogenesis, Salinity Adaptation, and Lipid Production in Diatoms (Bacillariophyta).</title>
        <authorList>
            <person name="Roberts W.R."/>
            <person name="Downey K.M."/>
            <person name="Ruck E.C."/>
            <person name="Traller J.C."/>
            <person name="Alverson A.J."/>
        </authorList>
    </citation>
    <scope>NUCLEOTIDE SEQUENCE [LARGE SCALE GENOMIC DNA]</scope>
    <source>
        <strain evidence="2 3">CCMP332</strain>
    </source>
</reference>